<evidence type="ECO:0000256" key="2">
    <source>
        <dbReference type="ARBA" id="ARBA00024063"/>
    </source>
</evidence>
<dbReference type="OrthoDB" id="9771433at2"/>
<dbReference type="RefSeq" id="WP_090897621.1">
    <property type="nucleotide sequence ID" value="NZ_CZPZ01000013.1"/>
</dbReference>
<dbReference type="CDD" id="cd00377">
    <property type="entry name" value="ICL_PEPM"/>
    <property type="match status" value="1"/>
</dbReference>
<keyword evidence="1 5" id="KW-0413">Isomerase</keyword>
<dbReference type="SUPFAM" id="SSF51621">
    <property type="entry name" value="Phosphoenolpyruvate/pyruvate domain"/>
    <property type="match status" value="1"/>
</dbReference>
<keyword evidence="6" id="KW-1185">Reference proteome</keyword>
<dbReference type="EC" id="5.4.2.9" evidence="2"/>
<dbReference type="InterPro" id="IPR040442">
    <property type="entry name" value="Pyrv_kinase-like_dom_sf"/>
</dbReference>
<protein>
    <recommendedName>
        <fullName evidence="2">phosphoenolpyruvate mutase</fullName>
        <ecNumber evidence="2">5.4.2.9</ecNumber>
    </recommendedName>
</protein>
<dbReference type="AlphaFoldDB" id="A0A0S4LHD2"/>
<accession>A0A0S4LHD2</accession>
<dbReference type="GO" id="GO:0050188">
    <property type="term" value="F:phosphoenolpyruvate mutase activity"/>
    <property type="evidence" value="ECO:0007669"/>
    <property type="project" value="UniProtKB-EC"/>
</dbReference>
<proteinExistence type="inferred from homology"/>
<dbReference type="STRING" id="1742973.COMA2_200034"/>
<evidence type="ECO:0000313" key="5">
    <source>
        <dbReference type="EMBL" id="CUS36045.1"/>
    </source>
</evidence>
<organism evidence="5 6">
    <name type="scientific">Candidatus Nitrospira nitrificans</name>
    <dbReference type="NCBI Taxonomy" id="1742973"/>
    <lineage>
        <taxon>Bacteria</taxon>
        <taxon>Pseudomonadati</taxon>
        <taxon>Nitrospirota</taxon>
        <taxon>Nitrospiria</taxon>
        <taxon>Nitrospirales</taxon>
        <taxon>Nitrospiraceae</taxon>
        <taxon>Nitrospira</taxon>
    </lineage>
</organism>
<dbReference type="Pfam" id="PF12804">
    <property type="entry name" value="NTP_transf_3"/>
    <property type="match status" value="1"/>
</dbReference>
<dbReference type="Gene3D" id="3.90.550.10">
    <property type="entry name" value="Spore Coat Polysaccharide Biosynthesis Protein SpsA, Chain A"/>
    <property type="match status" value="1"/>
</dbReference>
<dbReference type="EMBL" id="CZPZ01000013">
    <property type="protein sequence ID" value="CUS36045.1"/>
    <property type="molecule type" value="Genomic_DNA"/>
</dbReference>
<dbReference type="Proteomes" id="UP000198736">
    <property type="component" value="Unassembled WGS sequence"/>
</dbReference>
<dbReference type="InterPro" id="IPR025877">
    <property type="entry name" value="MobA-like_NTP_Trfase"/>
</dbReference>
<comment type="similarity">
    <text evidence="3">Belongs to the isocitrate lyase/PEP mutase superfamily. PEP mutase family.</text>
</comment>
<dbReference type="InterPro" id="IPR029044">
    <property type="entry name" value="Nucleotide-diphossugar_trans"/>
</dbReference>
<sequence length="544" mass="60355">MSSTPPLTSSSQFRKLLLSEQLEFICEAHNGLSAKIVQEAGFRGIWASGLSISAQFGVRDNNEASWTQVLENLEFMSDAATIPILLDGDTGYGNFNNMQRLVRKLEQRRIAAVCIEDKLFPKTNSFIKGDAQPMADMQEFCGKIKAGKDAQTDPDFCIIARVEAFICGWGLAEALRRAEAYRQAGADGILIHSALSVPDEILAFKQEWGNRCPVVIVPTKYYATPTDVFRQHGFAMVIWANHMLRSAVTAMQKTARTLKEQEHLLSIEDKVAPVSEIFRLQNAAELQDAEDRYLPRGAENTRAIVLAASRGEELRELTEHQPKTMVKIQGTPILAHIVDAYNAVGIKDITVVRGYKKEAVTLPNLTYLDNDDFADTGELDSLHKALRAQKGQAKDLIISYGDVLFNTYIPEALCREKEDFVIFVDSDWQNQSSYARLGGFAECSLPNSKKAFNARIYLKQLGNTVPRESTHGVWMGFLKVSAAGAGQLQAILAAMMADPANRKAGIPQLLQDLLKRNLPIRVVYTVGHWLDINSLDDVVQAGNF</sequence>
<dbReference type="Pfam" id="PF13714">
    <property type="entry name" value="PEP_mutase"/>
    <property type="match status" value="1"/>
</dbReference>
<dbReference type="GO" id="GO:0016779">
    <property type="term" value="F:nucleotidyltransferase activity"/>
    <property type="evidence" value="ECO:0007669"/>
    <property type="project" value="UniProtKB-ARBA"/>
</dbReference>
<gene>
    <name evidence="5" type="ORF">COMA2_200034</name>
</gene>
<dbReference type="PANTHER" id="PTHR42905">
    <property type="entry name" value="PHOSPHOENOLPYRUVATE CARBOXYLASE"/>
    <property type="match status" value="1"/>
</dbReference>
<keyword evidence="5" id="KW-0670">Pyruvate</keyword>
<dbReference type="InterPro" id="IPR012698">
    <property type="entry name" value="PEnolPyrv_PMutase_core"/>
</dbReference>
<dbReference type="NCBIfam" id="TIGR02320">
    <property type="entry name" value="PEP_mutase"/>
    <property type="match status" value="1"/>
</dbReference>
<dbReference type="InterPro" id="IPR039556">
    <property type="entry name" value="ICL/PEPM"/>
</dbReference>
<reference evidence="6" key="1">
    <citation type="submission" date="2015-10" db="EMBL/GenBank/DDBJ databases">
        <authorList>
            <person name="Luecker S."/>
            <person name="Luecker S."/>
        </authorList>
    </citation>
    <scope>NUCLEOTIDE SEQUENCE [LARGE SCALE GENOMIC DNA]</scope>
</reference>
<dbReference type="SUPFAM" id="SSF53448">
    <property type="entry name" value="Nucleotide-diphospho-sugar transferases"/>
    <property type="match status" value="1"/>
</dbReference>
<evidence type="ECO:0000256" key="3">
    <source>
        <dbReference type="ARBA" id="ARBA00038455"/>
    </source>
</evidence>
<feature type="domain" description="MobA-like NTP transferase" evidence="4">
    <location>
        <begin position="303"/>
        <end position="423"/>
    </location>
</feature>
<evidence type="ECO:0000313" key="6">
    <source>
        <dbReference type="Proteomes" id="UP000198736"/>
    </source>
</evidence>
<evidence type="ECO:0000259" key="4">
    <source>
        <dbReference type="Pfam" id="PF12804"/>
    </source>
</evidence>
<dbReference type="PANTHER" id="PTHR42905:SF7">
    <property type="entry name" value="PHOSPHOENOLPYRUVATE PHOSPHOMUTASE"/>
    <property type="match status" value="1"/>
</dbReference>
<name>A0A0S4LHD2_9BACT</name>
<dbReference type="Gene3D" id="3.20.20.60">
    <property type="entry name" value="Phosphoenolpyruvate-binding domains"/>
    <property type="match status" value="1"/>
</dbReference>
<dbReference type="InterPro" id="IPR015813">
    <property type="entry name" value="Pyrv/PenolPyrv_kinase-like_dom"/>
</dbReference>
<evidence type="ECO:0000256" key="1">
    <source>
        <dbReference type="ARBA" id="ARBA00023235"/>
    </source>
</evidence>